<feature type="region of interest" description="Disordered" evidence="1">
    <location>
        <begin position="167"/>
        <end position="187"/>
    </location>
</feature>
<keyword evidence="2" id="KW-0732">Signal</keyword>
<sequence>MDRLLKHTLLAACLLYMPFGANAAPVEWGNFGNWSVAVEPDRNFGCYVALRSKGDTILHFGMDLATEFPRFYLLLRNEKWKSLEDEKVYPLLFTFDSKKPLEVEAIASVSETSQDLAIGKLGGKFIVEAQKSSQLRITYADKEVANLPLEGAATAFYEMRACQDKTEETLRKSRNEAKQQDPFAKKP</sequence>
<gene>
    <name evidence="3" type="ORF">QE369_003474</name>
</gene>
<reference evidence="3" key="1">
    <citation type="submission" date="2023-08" db="EMBL/GenBank/DDBJ databases">
        <title>Functional and genomic diversity of the sorghum phyllosphere microbiome.</title>
        <authorList>
            <person name="Shade A."/>
        </authorList>
    </citation>
    <scope>NUCLEOTIDE SEQUENCE</scope>
    <source>
        <strain evidence="3">SORGH_AS_0974</strain>
    </source>
</reference>
<name>A0AAJ2BEA5_9HYPH</name>
<dbReference type="EMBL" id="JAVIZC010000003">
    <property type="protein sequence ID" value="MDR6103277.1"/>
    <property type="molecule type" value="Genomic_DNA"/>
</dbReference>
<dbReference type="Proteomes" id="UP001255601">
    <property type="component" value="Unassembled WGS sequence"/>
</dbReference>
<feature type="chain" id="PRO_5042582391" description="Invasion associated locus B family protein" evidence="2">
    <location>
        <begin position="24"/>
        <end position="187"/>
    </location>
</feature>
<organism evidence="3 4">
    <name type="scientific">Agrobacterium larrymoorei</name>
    <dbReference type="NCBI Taxonomy" id="160699"/>
    <lineage>
        <taxon>Bacteria</taxon>
        <taxon>Pseudomonadati</taxon>
        <taxon>Pseudomonadota</taxon>
        <taxon>Alphaproteobacteria</taxon>
        <taxon>Hyphomicrobiales</taxon>
        <taxon>Rhizobiaceae</taxon>
        <taxon>Rhizobium/Agrobacterium group</taxon>
        <taxon>Agrobacterium</taxon>
    </lineage>
</organism>
<proteinExistence type="predicted"/>
<feature type="compositionally biased region" description="Basic and acidic residues" evidence="1">
    <location>
        <begin position="167"/>
        <end position="179"/>
    </location>
</feature>
<evidence type="ECO:0000256" key="2">
    <source>
        <dbReference type="SAM" id="SignalP"/>
    </source>
</evidence>
<accession>A0AAJ2BEA5</accession>
<evidence type="ECO:0008006" key="5">
    <source>
        <dbReference type="Google" id="ProtNLM"/>
    </source>
</evidence>
<evidence type="ECO:0000313" key="4">
    <source>
        <dbReference type="Proteomes" id="UP001255601"/>
    </source>
</evidence>
<feature type="signal peptide" evidence="2">
    <location>
        <begin position="1"/>
        <end position="23"/>
    </location>
</feature>
<dbReference type="AlphaFoldDB" id="A0AAJ2BEA5"/>
<evidence type="ECO:0000313" key="3">
    <source>
        <dbReference type="EMBL" id="MDR6103277.1"/>
    </source>
</evidence>
<evidence type="ECO:0000256" key="1">
    <source>
        <dbReference type="SAM" id="MobiDB-lite"/>
    </source>
</evidence>
<comment type="caution">
    <text evidence="3">The sequence shown here is derived from an EMBL/GenBank/DDBJ whole genome shotgun (WGS) entry which is preliminary data.</text>
</comment>
<protein>
    <recommendedName>
        <fullName evidence="5">Invasion associated locus B family protein</fullName>
    </recommendedName>
</protein>